<dbReference type="InterPro" id="IPR038765">
    <property type="entry name" value="Papain-like_cys_pep_sf"/>
</dbReference>
<proteinExistence type="predicted"/>
<gene>
    <name evidence="2" type="primary">28</name>
    <name evidence="2" type="ORF">SEA_AMGINE_28</name>
</gene>
<dbReference type="EMBL" id="MF324915">
    <property type="protein sequence ID" value="ASR85629.1"/>
    <property type="molecule type" value="Genomic_DNA"/>
</dbReference>
<protein>
    <submittedName>
        <fullName evidence="2">Lysin A</fullName>
    </submittedName>
</protein>
<dbReference type="SUPFAM" id="SSF53955">
    <property type="entry name" value="Lysozyme-like"/>
    <property type="match status" value="1"/>
</dbReference>
<evidence type="ECO:0000259" key="1">
    <source>
        <dbReference type="Pfam" id="PF13529"/>
    </source>
</evidence>
<dbReference type="PANTHER" id="PTHR34408:SF2">
    <property type="entry name" value="CELL WALL-BINDING PROTEIN YWSB"/>
    <property type="match status" value="1"/>
</dbReference>
<dbReference type="GeneID" id="60323238"/>
<dbReference type="GO" id="GO:0001897">
    <property type="term" value="P:symbiont-mediated cytolysis of host cell"/>
    <property type="evidence" value="ECO:0007669"/>
    <property type="project" value="UniProtKB-ARBA"/>
</dbReference>
<dbReference type="InterPro" id="IPR052354">
    <property type="entry name" value="Cell_Wall_Dynamics_Protein"/>
</dbReference>
<dbReference type="KEGG" id="vg:60323238"/>
<dbReference type="Gene3D" id="1.10.530.10">
    <property type="match status" value="1"/>
</dbReference>
<feature type="domain" description="Peptidase C39-like" evidence="1">
    <location>
        <begin position="12"/>
        <end position="155"/>
    </location>
</feature>
<dbReference type="SUPFAM" id="SSF54001">
    <property type="entry name" value="Cysteine proteinases"/>
    <property type="match status" value="1"/>
</dbReference>
<dbReference type="Proteomes" id="UP000221202">
    <property type="component" value="Segment"/>
</dbReference>
<dbReference type="InterPro" id="IPR039564">
    <property type="entry name" value="Peptidase_C39-like"/>
</dbReference>
<evidence type="ECO:0000313" key="2">
    <source>
        <dbReference type="EMBL" id="ASR85629.1"/>
    </source>
</evidence>
<sequence>MAEKVLPYDRKIVPQETGYWCGPAATQIVLNTRGLIVDEPTLAREIGTTVRGTDYVGLIERVLDLRVPDARYTSVYIENDPPNAAQRETLWRNLKRSIDAGYGVVMNWVAPPSNYPRGVKGSVSPRYGSGTVYHYVAAMGYDDNPAARAVWIADSGFQPQGYWCSFDQVASLIPPKGYAFADVDAVGGPEAPVDPDAQAADALMRLMGGSVSFDRYRALLPAVRQCLAECECNTEPRIAMWGAQVGHESVGLKYMAELWGPTEAQKGYEGRIDLGNTQPGDGYRFRGRGPIQVTGRHNYTVLSRWAHGKGLVPTPTYFVDNPDELASDRYGFVGVTWYWTTQRPMNDAADARDLVRATQYVNGGQTGIDNRRDRYNGALAMGADLLKITDGGDDFMAALTAAEQREMLDLLRWLAAPNTGELRKVFGHRSMYATGPESDTFAGRAISAHAFGWDQRVEASAMRGEQWAIDNVRAAAAGTIWGVRQTPDGKPDPFLVGVAKKYLDELAKAGVIDGPGKPTTPTQPPARKVSCASGGGPCVLVADGGAGDGSCALAGSECVLQKGASAL</sequence>
<dbReference type="PANTHER" id="PTHR34408">
    <property type="entry name" value="FAMILY PROTEIN, PUTATIVE-RELATED"/>
    <property type="match status" value="1"/>
</dbReference>
<organism evidence="2 3">
    <name type="scientific">Mycobacterium phage Amgine</name>
    <dbReference type="NCBI Taxonomy" id="2015817"/>
    <lineage>
        <taxon>Viruses</taxon>
        <taxon>Duplodnaviria</taxon>
        <taxon>Heunggongvirae</taxon>
        <taxon>Uroviricota</taxon>
        <taxon>Caudoviricetes</taxon>
        <taxon>Weiservirinae</taxon>
        <taxon>Amginevirus</taxon>
        <taxon>Amginevirus amgine</taxon>
    </lineage>
</organism>
<dbReference type="Pfam" id="PF13529">
    <property type="entry name" value="Peptidase_C39_2"/>
    <property type="match status" value="1"/>
</dbReference>
<dbReference type="RefSeq" id="YP_009951796.1">
    <property type="nucleotide sequence ID" value="NC_051605.1"/>
</dbReference>
<name>A0A222ZML5_9CAUD</name>
<reference evidence="2 3" key="1">
    <citation type="submission" date="2017-06" db="EMBL/GenBank/DDBJ databases">
        <authorList>
            <person name="Chamberlain C."/>
            <person name="Harders C."/>
            <person name="Smith S."/>
            <person name="Stukey J."/>
            <person name="Best A."/>
            <person name="Garlena R.A."/>
            <person name="Russell D.A."/>
            <person name="Pope W.H."/>
            <person name="Jacobs-Sera D."/>
            <person name="Hendrix R.W."/>
            <person name="Hatfull G.F."/>
        </authorList>
    </citation>
    <scope>NUCLEOTIDE SEQUENCE [LARGE SCALE GENOMIC DNA]</scope>
</reference>
<evidence type="ECO:0000313" key="3">
    <source>
        <dbReference type="Proteomes" id="UP000221202"/>
    </source>
</evidence>
<accession>A0A222ZML5</accession>
<dbReference type="InterPro" id="IPR023346">
    <property type="entry name" value="Lysozyme-like_dom_sf"/>
</dbReference>
<keyword evidence="3" id="KW-1185">Reference proteome</keyword>